<keyword evidence="3" id="KW-0813">Transport</keyword>
<dbReference type="Gene3D" id="1.50.10.150">
    <property type="entry name" value="Voltage-dependent anion channel"/>
    <property type="match status" value="1"/>
</dbReference>
<dbReference type="EMBL" id="SKBQ01000098">
    <property type="protein sequence ID" value="TPX06955.1"/>
    <property type="molecule type" value="Genomic_DNA"/>
</dbReference>
<sequence length="404" mass="43817">MASPGNPSFESEGAETDVDICTSDLGAGADNLAPTGQPCKENTGWRRIVRNFTPSWFSVNMGTGIVSVLLHNLPYNAYWIQVISYIFFALNIVLFTVFFAITVARYLLYPEIFVVMLKHPAQSLFLGCLPMGFATIVNMIVFVCAPWGDAFIYLAWGLWWVDAAVSAICCLTIPFVAAHHHRRQLDQITAALLLPVVPVIVASASGGIVAEVLPNASHAVTTVVVSYVLMGLGQFFSFYILAIYLLRLQVHDLPPREVLVSVFLPVGPLGQGGFGIQQLGKVCLELFPRAQALGAVGVDPMRGGEVAYVLGVVGALCMWGAALGWLTFALISIFSIKRFPFNMGWWGFTFPLGVFTTCTGLMAEELSSGFLRVLTTAASGEMFNAPCLKDLRPKEQQGGCDRTA</sequence>
<dbReference type="RefSeq" id="XP_030988666.1">
    <property type="nucleotide sequence ID" value="XM_031133792.1"/>
</dbReference>
<dbReference type="PANTHER" id="PTHR31686:SF1">
    <property type="entry name" value="SULFITE EFFLUX PUMP SSU1"/>
    <property type="match status" value="1"/>
</dbReference>
<keyword evidence="4" id="KW-1003">Cell membrane</keyword>
<evidence type="ECO:0000256" key="9">
    <source>
        <dbReference type="ARBA" id="ARBA00072906"/>
    </source>
</evidence>
<comment type="caution">
    <text evidence="11">The sequence shown here is derived from an EMBL/GenBank/DDBJ whole genome shotgun (WGS) entry which is preliminary data.</text>
</comment>
<feature type="transmembrane region" description="Helical" evidence="10">
    <location>
        <begin position="190"/>
        <end position="213"/>
    </location>
</feature>
<dbReference type="InterPro" id="IPR051629">
    <property type="entry name" value="Sulfite_efflux_TDT"/>
</dbReference>
<feature type="transmembrane region" description="Helical" evidence="10">
    <location>
        <begin position="306"/>
        <end position="331"/>
    </location>
</feature>
<feature type="transmembrane region" description="Helical" evidence="10">
    <location>
        <begin position="343"/>
        <end position="363"/>
    </location>
</feature>
<comment type="subcellular location">
    <subcellularLocation>
        <location evidence="1">Cell membrane</location>
        <topology evidence="1">Multi-pass membrane protein</topology>
    </subcellularLocation>
</comment>
<evidence type="ECO:0000256" key="8">
    <source>
        <dbReference type="ARBA" id="ARBA00056100"/>
    </source>
</evidence>
<evidence type="ECO:0000313" key="12">
    <source>
        <dbReference type="Proteomes" id="UP000319257"/>
    </source>
</evidence>
<dbReference type="InParanoid" id="A0A507ADA2"/>
<keyword evidence="12" id="KW-1185">Reference proteome</keyword>
<dbReference type="AlphaFoldDB" id="A0A507ADA2"/>
<evidence type="ECO:0000256" key="3">
    <source>
        <dbReference type="ARBA" id="ARBA00022448"/>
    </source>
</evidence>
<dbReference type="Proteomes" id="UP000319257">
    <property type="component" value="Unassembled WGS sequence"/>
</dbReference>
<dbReference type="InterPro" id="IPR004695">
    <property type="entry name" value="SLAC1/Mae1/Ssu1/TehA"/>
</dbReference>
<dbReference type="STRING" id="1093900.A0A507ADA2"/>
<evidence type="ECO:0000256" key="4">
    <source>
        <dbReference type="ARBA" id="ARBA00022475"/>
    </source>
</evidence>
<dbReference type="PANTHER" id="PTHR31686">
    <property type="match status" value="1"/>
</dbReference>
<evidence type="ECO:0000256" key="10">
    <source>
        <dbReference type="SAM" id="Phobius"/>
    </source>
</evidence>
<gene>
    <name evidence="11" type="ORF">E0L32_011100</name>
</gene>
<dbReference type="OrthoDB" id="1099at2759"/>
<name>A0A507ADA2_9PEZI</name>
<feature type="transmembrane region" description="Helical" evidence="10">
    <location>
        <begin position="55"/>
        <end position="73"/>
    </location>
</feature>
<evidence type="ECO:0000256" key="5">
    <source>
        <dbReference type="ARBA" id="ARBA00022692"/>
    </source>
</evidence>
<dbReference type="GeneID" id="41978547"/>
<feature type="transmembrane region" description="Helical" evidence="10">
    <location>
        <begin position="225"/>
        <end position="246"/>
    </location>
</feature>
<dbReference type="GO" id="GO:0000319">
    <property type="term" value="F:sulfite transmembrane transporter activity"/>
    <property type="evidence" value="ECO:0007669"/>
    <property type="project" value="TreeGrafter"/>
</dbReference>
<feature type="transmembrane region" description="Helical" evidence="10">
    <location>
        <begin position="258"/>
        <end position="276"/>
    </location>
</feature>
<comment type="function">
    <text evidence="8">Sulphite efflux pump required for the secretion of sulphite as a reducing agent. In the presence of sulphite, cystine in keratin is directly cleaved to cysteine and S-sulphocysteine, and thereby, reduced proteins become accessible to hydrolysis by a variety of secreted endo- and exoproteases. Excretion of sulphite mediated by an efflux pump also represents a detoxification pathway for dermatophytes during infection of the epidermal stratum corneum, hair and nails, which are rich in cysteine.</text>
</comment>
<keyword evidence="6 10" id="KW-1133">Transmembrane helix</keyword>
<dbReference type="InterPro" id="IPR038665">
    <property type="entry name" value="Voltage-dep_anion_channel_sf"/>
</dbReference>
<keyword evidence="7 10" id="KW-0472">Membrane</keyword>
<protein>
    <recommendedName>
        <fullName evidence="9">Sulfite efflux pump SSU1</fullName>
    </recommendedName>
</protein>
<evidence type="ECO:0000256" key="2">
    <source>
        <dbReference type="ARBA" id="ARBA00008566"/>
    </source>
</evidence>
<dbReference type="CDD" id="cd09318">
    <property type="entry name" value="TDT_SSU1"/>
    <property type="match status" value="1"/>
</dbReference>
<dbReference type="Pfam" id="PF03595">
    <property type="entry name" value="SLAC1"/>
    <property type="match status" value="1"/>
</dbReference>
<organism evidence="11 12">
    <name type="scientific">Thyridium curvatum</name>
    <dbReference type="NCBI Taxonomy" id="1093900"/>
    <lineage>
        <taxon>Eukaryota</taxon>
        <taxon>Fungi</taxon>
        <taxon>Dikarya</taxon>
        <taxon>Ascomycota</taxon>
        <taxon>Pezizomycotina</taxon>
        <taxon>Sordariomycetes</taxon>
        <taxon>Sordariomycetidae</taxon>
        <taxon>Thyridiales</taxon>
        <taxon>Thyridiaceae</taxon>
        <taxon>Thyridium</taxon>
    </lineage>
</organism>
<dbReference type="FunCoup" id="A0A507ADA2">
    <property type="interactions" value="25"/>
</dbReference>
<evidence type="ECO:0000256" key="1">
    <source>
        <dbReference type="ARBA" id="ARBA00004651"/>
    </source>
</evidence>
<dbReference type="GO" id="GO:0005886">
    <property type="term" value="C:plasma membrane"/>
    <property type="evidence" value="ECO:0007669"/>
    <property type="project" value="UniProtKB-SubCell"/>
</dbReference>
<evidence type="ECO:0000256" key="7">
    <source>
        <dbReference type="ARBA" id="ARBA00023136"/>
    </source>
</evidence>
<evidence type="ECO:0000256" key="6">
    <source>
        <dbReference type="ARBA" id="ARBA00022989"/>
    </source>
</evidence>
<keyword evidence="5 10" id="KW-0812">Transmembrane</keyword>
<dbReference type="FunFam" id="1.50.10.150:FF:000004">
    <property type="entry name" value="Malic acid transporter"/>
    <property type="match status" value="1"/>
</dbReference>
<feature type="transmembrane region" description="Helical" evidence="10">
    <location>
        <begin position="154"/>
        <end position="178"/>
    </location>
</feature>
<comment type="similarity">
    <text evidence="2">Belongs to the tellurite-resistance/dicarboxylate transporter (TDT) family.</text>
</comment>
<accession>A0A507ADA2</accession>
<proteinExistence type="inferred from homology"/>
<feature type="transmembrane region" description="Helical" evidence="10">
    <location>
        <begin position="124"/>
        <end position="148"/>
    </location>
</feature>
<feature type="transmembrane region" description="Helical" evidence="10">
    <location>
        <begin position="79"/>
        <end position="103"/>
    </location>
</feature>
<evidence type="ECO:0000313" key="11">
    <source>
        <dbReference type="EMBL" id="TPX06955.1"/>
    </source>
</evidence>
<reference evidence="11 12" key="1">
    <citation type="submission" date="2019-06" db="EMBL/GenBank/DDBJ databases">
        <title>Draft genome sequence of the filamentous fungus Phialemoniopsis curvata isolated from diesel fuel.</title>
        <authorList>
            <person name="Varaljay V.A."/>
            <person name="Lyon W.J."/>
            <person name="Crouch A.L."/>
            <person name="Drake C.E."/>
            <person name="Hollomon J.M."/>
            <person name="Nadeau L.J."/>
            <person name="Nunn H.S."/>
            <person name="Stevenson B.S."/>
            <person name="Bojanowski C.L."/>
            <person name="Crookes-Goodson W.J."/>
        </authorList>
    </citation>
    <scope>NUCLEOTIDE SEQUENCE [LARGE SCALE GENOMIC DNA]</scope>
    <source>
        <strain evidence="11 12">D216</strain>
    </source>
</reference>